<evidence type="ECO:0000313" key="2">
    <source>
        <dbReference type="EMBL" id="CAF1536682.1"/>
    </source>
</evidence>
<dbReference type="EMBL" id="CAJNOT010009388">
    <property type="protein sequence ID" value="CAF1524513.1"/>
    <property type="molecule type" value="Genomic_DNA"/>
</dbReference>
<evidence type="ECO:0000313" key="6">
    <source>
        <dbReference type="Proteomes" id="UP000663870"/>
    </source>
</evidence>
<keyword evidence="6" id="KW-1185">Reference proteome</keyword>
<evidence type="ECO:0000313" key="1">
    <source>
        <dbReference type="EMBL" id="CAF1524513.1"/>
    </source>
</evidence>
<name>A0A816FY64_9BILA</name>
<evidence type="ECO:0000313" key="3">
    <source>
        <dbReference type="EMBL" id="CAF1553126.1"/>
    </source>
</evidence>
<dbReference type="Proteomes" id="UP000663854">
    <property type="component" value="Unassembled WGS sequence"/>
</dbReference>
<gene>
    <name evidence="5" type="ORF">FNK824_LOCUS31384</name>
    <name evidence="4" type="ORF">JXQ802_LOCUS57091</name>
    <name evidence="2" type="ORF">PYM288_LOCUS40502</name>
    <name evidence="3" type="ORF">SEV965_LOCUS38800</name>
    <name evidence="1" type="ORF">ZHD862_LOCUS38505</name>
</gene>
<dbReference type="Proteomes" id="UP000663864">
    <property type="component" value="Unassembled WGS sequence"/>
</dbReference>
<dbReference type="EMBL" id="CAJOBE010010125">
    <property type="protein sequence ID" value="CAF4100762.1"/>
    <property type="molecule type" value="Genomic_DNA"/>
</dbReference>
<dbReference type="Proteomes" id="UP000663870">
    <property type="component" value="Unassembled WGS sequence"/>
</dbReference>
<evidence type="ECO:0000313" key="4">
    <source>
        <dbReference type="EMBL" id="CAF1667747.1"/>
    </source>
</evidence>
<dbReference type="Proteomes" id="UP000663889">
    <property type="component" value="Unassembled WGS sequence"/>
</dbReference>
<dbReference type="AlphaFoldDB" id="A0A816FY64"/>
<feature type="non-terminal residue" evidence="4">
    <location>
        <position position="1"/>
    </location>
</feature>
<dbReference type="EMBL" id="CAJNOU010010609">
    <property type="protein sequence ID" value="CAF1553126.1"/>
    <property type="molecule type" value="Genomic_DNA"/>
</dbReference>
<evidence type="ECO:0000313" key="5">
    <source>
        <dbReference type="EMBL" id="CAF4100762.1"/>
    </source>
</evidence>
<accession>A0A816FY64</accession>
<sequence length="36" mass="4391">TAMNVLRFSIQLRTEKNQVMREERLKQTRRTIQIDS</sequence>
<dbReference type="EMBL" id="CAJNOH010012551">
    <property type="protein sequence ID" value="CAF1536682.1"/>
    <property type="molecule type" value="Genomic_DNA"/>
</dbReference>
<dbReference type="EMBL" id="CAJNOL010014430">
    <property type="protein sequence ID" value="CAF1667747.1"/>
    <property type="molecule type" value="Genomic_DNA"/>
</dbReference>
<reference evidence="4" key="1">
    <citation type="submission" date="2021-02" db="EMBL/GenBank/DDBJ databases">
        <authorList>
            <person name="Nowell W R."/>
        </authorList>
    </citation>
    <scope>NUCLEOTIDE SEQUENCE</scope>
</reference>
<proteinExistence type="predicted"/>
<dbReference type="Proteomes" id="UP000663874">
    <property type="component" value="Unassembled WGS sequence"/>
</dbReference>
<organism evidence="4 6">
    <name type="scientific">Rotaria sordida</name>
    <dbReference type="NCBI Taxonomy" id="392033"/>
    <lineage>
        <taxon>Eukaryota</taxon>
        <taxon>Metazoa</taxon>
        <taxon>Spiralia</taxon>
        <taxon>Gnathifera</taxon>
        <taxon>Rotifera</taxon>
        <taxon>Eurotatoria</taxon>
        <taxon>Bdelloidea</taxon>
        <taxon>Philodinida</taxon>
        <taxon>Philodinidae</taxon>
        <taxon>Rotaria</taxon>
    </lineage>
</organism>
<comment type="caution">
    <text evidence="4">The sequence shown here is derived from an EMBL/GenBank/DDBJ whole genome shotgun (WGS) entry which is preliminary data.</text>
</comment>
<protein>
    <submittedName>
        <fullName evidence="4">Uncharacterized protein</fullName>
    </submittedName>
</protein>